<protein>
    <submittedName>
        <fullName evidence="1">Uncharacterized protein</fullName>
    </submittedName>
</protein>
<name>A0A3N4JZU4_9PEZI</name>
<reference evidence="1 2" key="1">
    <citation type="journal article" date="2018" name="Nat. Ecol. Evol.">
        <title>Pezizomycetes genomes reveal the molecular basis of ectomycorrhizal truffle lifestyle.</title>
        <authorList>
            <person name="Murat C."/>
            <person name="Payen T."/>
            <person name="Noel B."/>
            <person name="Kuo A."/>
            <person name="Morin E."/>
            <person name="Chen J."/>
            <person name="Kohler A."/>
            <person name="Krizsan K."/>
            <person name="Balestrini R."/>
            <person name="Da Silva C."/>
            <person name="Montanini B."/>
            <person name="Hainaut M."/>
            <person name="Levati E."/>
            <person name="Barry K.W."/>
            <person name="Belfiori B."/>
            <person name="Cichocki N."/>
            <person name="Clum A."/>
            <person name="Dockter R.B."/>
            <person name="Fauchery L."/>
            <person name="Guy J."/>
            <person name="Iotti M."/>
            <person name="Le Tacon F."/>
            <person name="Lindquist E.A."/>
            <person name="Lipzen A."/>
            <person name="Malagnac F."/>
            <person name="Mello A."/>
            <person name="Molinier V."/>
            <person name="Miyauchi S."/>
            <person name="Poulain J."/>
            <person name="Riccioni C."/>
            <person name="Rubini A."/>
            <person name="Sitrit Y."/>
            <person name="Splivallo R."/>
            <person name="Traeger S."/>
            <person name="Wang M."/>
            <person name="Zifcakova L."/>
            <person name="Wipf D."/>
            <person name="Zambonelli A."/>
            <person name="Paolocci F."/>
            <person name="Nowrousian M."/>
            <person name="Ottonello S."/>
            <person name="Baldrian P."/>
            <person name="Spatafora J.W."/>
            <person name="Henrissat B."/>
            <person name="Nagy L.G."/>
            <person name="Aury J.M."/>
            <person name="Wincker P."/>
            <person name="Grigoriev I.V."/>
            <person name="Bonfante P."/>
            <person name="Martin F.M."/>
        </authorList>
    </citation>
    <scope>NUCLEOTIDE SEQUENCE [LARGE SCALE GENOMIC DNA]</scope>
    <source>
        <strain evidence="1 2">120613-1</strain>
    </source>
</reference>
<evidence type="ECO:0000313" key="2">
    <source>
        <dbReference type="Proteomes" id="UP000276215"/>
    </source>
</evidence>
<sequence length="75" mass="8538">MVLTEWFVSYGFRGGGWWGTGRNLRIGGWQASSGEDSRKELFGFVGGFNFASKWEESRPQKLKDMFLRSVLVVTV</sequence>
<gene>
    <name evidence="1" type="ORF">L873DRAFT_1801794</name>
</gene>
<dbReference type="EMBL" id="ML120366">
    <property type="protein sequence ID" value="RPB02768.1"/>
    <property type="molecule type" value="Genomic_DNA"/>
</dbReference>
<accession>A0A3N4JZU4</accession>
<evidence type="ECO:0000313" key="1">
    <source>
        <dbReference type="EMBL" id="RPB02768.1"/>
    </source>
</evidence>
<keyword evidence="2" id="KW-1185">Reference proteome</keyword>
<dbReference type="AlphaFoldDB" id="A0A3N4JZU4"/>
<dbReference type="Proteomes" id="UP000276215">
    <property type="component" value="Unassembled WGS sequence"/>
</dbReference>
<organism evidence="1 2">
    <name type="scientific">Choiromyces venosus 120613-1</name>
    <dbReference type="NCBI Taxonomy" id="1336337"/>
    <lineage>
        <taxon>Eukaryota</taxon>
        <taxon>Fungi</taxon>
        <taxon>Dikarya</taxon>
        <taxon>Ascomycota</taxon>
        <taxon>Pezizomycotina</taxon>
        <taxon>Pezizomycetes</taxon>
        <taxon>Pezizales</taxon>
        <taxon>Tuberaceae</taxon>
        <taxon>Choiromyces</taxon>
    </lineage>
</organism>
<proteinExistence type="predicted"/>